<protein>
    <submittedName>
        <fullName evidence="2">Uncharacterized protein</fullName>
    </submittedName>
</protein>
<dbReference type="HOGENOM" id="CLU_216854_0_0_9"/>
<dbReference type="KEGG" id="lbk:LVISKB_0699"/>
<accession>M5AC40</accession>
<dbReference type="EMBL" id="AP012167">
    <property type="protein sequence ID" value="BAN06334.1"/>
    <property type="molecule type" value="Genomic_DNA"/>
</dbReference>
<name>M5AC40_LEVBR</name>
<feature type="compositionally biased region" description="Basic residues" evidence="1">
    <location>
        <begin position="1"/>
        <end position="11"/>
    </location>
</feature>
<sequence length="47" mass="5808">MKTVVKKMKYTKRVDTHKNQKQRDATFEKFRKQQNELSANRRGIRRK</sequence>
<organism evidence="2 3">
    <name type="scientific">Levilactobacillus brevis KB290</name>
    <dbReference type="NCBI Taxonomy" id="1001583"/>
    <lineage>
        <taxon>Bacteria</taxon>
        <taxon>Bacillati</taxon>
        <taxon>Bacillota</taxon>
        <taxon>Bacilli</taxon>
        <taxon>Lactobacillales</taxon>
        <taxon>Lactobacillaceae</taxon>
        <taxon>Levilactobacillus</taxon>
    </lineage>
</organism>
<evidence type="ECO:0000256" key="1">
    <source>
        <dbReference type="SAM" id="MobiDB-lite"/>
    </source>
</evidence>
<dbReference type="PATRIC" id="fig|1001583.3.peg.689"/>
<feature type="compositionally biased region" description="Basic and acidic residues" evidence="1">
    <location>
        <begin position="12"/>
        <end position="34"/>
    </location>
</feature>
<feature type="region of interest" description="Disordered" evidence="1">
    <location>
        <begin position="1"/>
        <end position="47"/>
    </location>
</feature>
<reference evidence="2 3" key="1">
    <citation type="journal article" date="2013" name="PLoS ONE">
        <title>Genomic Analysis by Deep Sequencing of the Probiotic Lactobacillus brevis KB290 Harboring Nine Plasmids Reveals Genomic Stability.</title>
        <authorList>
            <person name="Fukao M."/>
            <person name="Oshima K."/>
            <person name="Morita H."/>
            <person name="Toh H."/>
            <person name="Suda W."/>
            <person name="Kim S.W."/>
            <person name="Suzuki S."/>
            <person name="Yakabe T."/>
            <person name="Hattori M."/>
            <person name="Yajima N."/>
        </authorList>
    </citation>
    <scope>NUCLEOTIDE SEQUENCE [LARGE SCALE GENOMIC DNA]</scope>
    <source>
        <strain evidence="2 3">KB290</strain>
    </source>
</reference>
<evidence type="ECO:0000313" key="3">
    <source>
        <dbReference type="Proteomes" id="UP000012042"/>
    </source>
</evidence>
<evidence type="ECO:0000313" key="2">
    <source>
        <dbReference type="EMBL" id="BAN06334.1"/>
    </source>
</evidence>
<gene>
    <name evidence="2" type="ORF">LVISKB_0699</name>
</gene>
<dbReference type="Proteomes" id="UP000012042">
    <property type="component" value="Chromosome"/>
</dbReference>
<proteinExistence type="predicted"/>
<dbReference type="AlphaFoldDB" id="M5AC40"/>